<dbReference type="PANTHER" id="PTHR10458:SF22">
    <property type="entry name" value="PEPTIDE DEFORMYLASE"/>
    <property type="match status" value="1"/>
</dbReference>
<gene>
    <name evidence="2" type="ORF">METZ01_LOCUS277684</name>
</gene>
<sequence length="172" mass="19407">MAILPIITAPDRRLKVKSTPVETVDDDVRRLFDDMLETMYKAPGIGLSAVQVGVPKCLITVDVSRDDEDNSPVFLVNPKIIEYSDEIETFSEGCLSLPNQFADLPRPATIVLDYLDYGGVQQQIRADGLLSRCIQHEMDHLLGRLFVDHLSAVKRSMILRKLEKARRQKVND</sequence>
<dbReference type="Pfam" id="PF01327">
    <property type="entry name" value="Pep_deformylase"/>
    <property type="match status" value="1"/>
</dbReference>
<dbReference type="PRINTS" id="PR01576">
    <property type="entry name" value="PDEFORMYLASE"/>
</dbReference>
<dbReference type="InterPro" id="IPR036821">
    <property type="entry name" value="Peptide_deformylase_sf"/>
</dbReference>
<protein>
    <recommendedName>
        <fullName evidence="3">Peptide deformylase</fullName>
    </recommendedName>
</protein>
<dbReference type="Gene3D" id="3.90.45.10">
    <property type="entry name" value="Peptide deformylase"/>
    <property type="match status" value="1"/>
</dbReference>
<dbReference type="AlphaFoldDB" id="A0A382KK29"/>
<dbReference type="SUPFAM" id="SSF56420">
    <property type="entry name" value="Peptide deformylase"/>
    <property type="match status" value="1"/>
</dbReference>
<name>A0A382KK29_9ZZZZ</name>
<reference evidence="2" key="1">
    <citation type="submission" date="2018-05" db="EMBL/GenBank/DDBJ databases">
        <authorList>
            <person name="Lanie J.A."/>
            <person name="Ng W.-L."/>
            <person name="Kazmierczak K.M."/>
            <person name="Andrzejewski T.M."/>
            <person name="Davidsen T.M."/>
            <person name="Wayne K.J."/>
            <person name="Tettelin H."/>
            <person name="Glass J.I."/>
            <person name="Rusch D."/>
            <person name="Podicherti R."/>
            <person name="Tsui H.-C.T."/>
            <person name="Winkler M.E."/>
        </authorList>
    </citation>
    <scope>NUCLEOTIDE SEQUENCE</scope>
</reference>
<dbReference type="InterPro" id="IPR023635">
    <property type="entry name" value="Peptide_deformylase"/>
</dbReference>
<evidence type="ECO:0000313" key="2">
    <source>
        <dbReference type="EMBL" id="SVC24830.1"/>
    </source>
</evidence>
<dbReference type="NCBIfam" id="TIGR00079">
    <property type="entry name" value="pept_deformyl"/>
    <property type="match status" value="1"/>
</dbReference>
<proteinExistence type="inferred from homology"/>
<dbReference type="PANTHER" id="PTHR10458">
    <property type="entry name" value="PEPTIDE DEFORMYLASE"/>
    <property type="match status" value="1"/>
</dbReference>
<dbReference type="HAMAP" id="MF_00163">
    <property type="entry name" value="Pep_deformylase"/>
    <property type="match status" value="1"/>
</dbReference>
<evidence type="ECO:0000256" key="1">
    <source>
        <dbReference type="ARBA" id="ARBA00010759"/>
    </source>
</evidence>
<evidence type="ECO:0008006" key="3">
    <source>
        <dbReference type="Google" id="ProtNLM"/>
    </source>
</evidence>
<dbReference type="GO" id="GO:0042586">
    <property type="term" value="F:peptide deformylase activity"/>
    <property type="evidence" value="ECO:0007669"/>
    <property type="project" value="InterPro"/>
</dbReference>
<dbReference type="NCBIfam" id="NF001159">
    <property type="entry name" value="PRK00150.1-3"/>
    <property type="match status" value="1"/>
</dbReference>
<comment type="similarity">
    <text evidence="1">Belongs to the polypeptide deformylase family.</text>
</comment>
<dbReference type="EMBL" id="UINC01081202">
    <property type="protein sequence ID" value="SVC24830.1"/>
    <property type="molecule type" value="Genomic_DNA"/>
</dbReference>
<dbReference type="PIRSF" id="PIRSF004749">
    <property type="entry name" value="Pep_def"/>
    <property type="match status" value="1"/>
</dbReference>
<accession>A0A382KK29</accession>
<dbReference type="CDD" id="cd00487">
    <property type="entry name" value="Pep_deformylase"/>
    <property type="match status" value="1"/>
</dbReference>
<organism evidence="2">
    <name type="scientific">marine metagenome</name>
    <dbReference type="NCBI Taxonomy" id="408172"/>
    <lineage>
        <taxon>unclassified sequences</taxon>
        <taxon>metagenomes</taxon>
        <taxon>ecological metagenomes</taxon>
    </lineage>
</organism>